<dbReference type="Proteomes" id="UP000462014">
    <property type="component" value="Unassembled WGS sequence"/>
</dbReference>
<evidence type="ECO:0000313" key="1">
    <source>
        <dbReference type="EMBL" id="MVN22968.1"/>
    </source>
</evidence>
<gene>
    <name evidence="1" type="ORF">GO621_15690</name>
</gene>
<organism evidence="1 2">
    <name type="scientific">Mucilaginibacter arboris</name>
    <dbReference type="NCBI Taxonomy" id="2682090"/>
    <lineage>
        <taxon>Bacteria</taxon>
        <taxon>Pseudomonadati</taxon>
        <taxon>Bacteroidota</taxon>
        <taxon>Sphingobacteriia</taxon>
        <taxon>Sphingobacteriales</taxon>
        <taxon>Sphingobacteriaceae</taxon>
        <taxon>Mucilaginibacter</taxon>
    </lineage>
</organism>
<dbReference type="AlphaFoldDB" id="A0A7K1T0B8"/>
<sequence length="492" mass="55835">MRKLLLFLILFLFAIPGYSQLLDSLQFNAGSIGTTAKQGYLPLWLVSNRWGAVTDQQYDASTYAGFTNIHWIGKRRRTSTDSVASMKPAPFYVKYGLNLINNNHFQDIVFQEGYIKAGYKNLEIRYGRFKDIPGEVDKDLSTGSMGVSGNALPIPQISIALTDYVDVPFTNGWLQVKGELSHGWLGRDRYLDSYYHEKNLYLRAGKRKFKFFVGAQHYVEWGGRRDGIQLDRSFKGFTNVLFATNNADDGSGIDPNAKTASYRAGDERGLVELGFDLETKNLLLHFYHQTPFDGTWGVNIKNIDNLSGFSIATKNPNAILKKVLLEFIYTKQAENYTPASARQAYYNNGYYKTGWEYDNRIIGTPLFINRYRAQFYPYFQARGIKPFNWNSPNLPGNSNIIYNEIVGANIGILLRFGNRLSGKTMLTYTNGQFQNSGPSLGQYYTLQELYYSVSKSLNVSAGFALDAGNFTNNVGGLLSVHWQFNRFKKDKR</sequence>
<proteinExistence type="predicted"/>
<dbReference type="InterPro" id="IPR038636">
    <property type="entry name" value="Wzi_sf"/>
</dbReference>
<reference evidence="1 2" key="1">
    <citation type="submission" date="2019-12" db="EMBL/GenBank/DDBJ databases">
        <title>Mucilaginibacter sp. HMF7410 genome sequencing and assembly.</title>
        <authorList>
            <person name="Kang H."/>
            <person name="Cha I."/>
            <person name="Kim H."/>
            <person name="Joh K."/>
        </authorList>
    </citation>
    <scope>NUCLEOTIDE SEQUENCE [LARGE SCALE GENOMIC DNA]</scope>
    <source>
        <strain evidence="1 2">HMF7410</strain>
    </source>
</reference>
<dbReference type="Pfam" id="PF14052">
    <property type="entry name" value="Caps_assemb_Wzi"/>
    <property type="match status" value="1"/>
</dbReference>
<name>A0A7K1T0B8_9SPHI</name>
<dbReference type="EMBL" id="WPIK01000016">
    <property type="protein sequence ID" value="MVN22968.1"/>
    <property type="molecule type" value="Genomic_DNA"/>
</dbReference>
<evidence type="ECO:0000313" key="2">
    <source>
        <dbReference type="Proteomes" id="UP000462014"/>
    </source>
</evidence>
<evidence type="ECO:0008006" key="3">
    <source>
        <dbReference type="Google" id="ProtNLM"/>
    </source>
</evidence>
<dbReference type="Gene3D" id="2.40.160.130">
    <property type="entry name" value="Capsule assembly protein Wzi"/>
    <property type="match status" value="1"/>
</dbReference>
<comment type="caution">
    <text evidence="1">The sequence shown here is derived from an EMBL/GenBank/DDBJ whole genome shotgun (WGS) entry which is preliminary data.</text>
</comment>
<dbReference type="InterPro" id="IPR026950">
    <property type="entry name" value="Caps_assemb_Wzi"/>
</dbReference>
<keyword evidence="2" id="KW-1185">Reference proteome</keyword>
<accession>A0A7K1T0B8</accession>
<protein>
    <recommendedName>
        <fullName evidence="3">Capsule assembly protein Wzi</fullName>
    </recommendedName>
</protein>